<gene>
    <name evidence="2" type="primary">tdcF</name>
    <name evidence="2" type="ORF">SALLE_v1c11120</name>
</gene>
<dbReference type="GO" id="GO:0019239">
    <property type="term" value="F:deaminase activity"/>
    <property type="evidence" value="ECO:0007669"/>
    <property type="project" value="TreeGrafter"/>
</dbReference>
<dbReference type="AlphaFoldDB" id="A0A345Z5A3"/>
<proteinExistence type="inferred from homology"/>
<dbReference type="Proteomes" id="UP000254792">
    <property type="component" value="Chromosome"/>
</dbReference>
<evidence type="ECO:0000256" key="1">
    <source>
        <dbReference type="ARBA" id="ARBA00010552"/>
    </source>
</evidence>
<dbReference type="InterPro" id="IPR006175">
    <property type="entry name" value="YjgF/YER057c/UK114"/>
</dbReference>
<dbReference type="EMBL" id="CP031376">
    <property type="protein sequence ID" value="AXK51782.1"/>
    <property type="molecule type" value="Genomic_DNA"/>
</dbReference>
<accession>A0A345Z5A3</accession>
<evidence type="ECO:0000313" key="2">
    <source>
        <dbReference type="EMBL" id="AXK51782.1"/>
    </source>
</evidence>
<dbReference type="SUPFAM" id="SSF55298">
    <property type="entry name" value="YjgF-like"/>
    <property type="match status" value="1"/>
</dbReference>
<dbReference type="InterPro" id="IPR035959">
    <property type="entry name" value="RutC-like_sf"/>
</dbReference>
<dbReference type="FunFam" id="3.30.1330.40:FF:000001">
    <property type="entry name" value="L-PSP family endoribonuclease"/>
    <property type="match status" value="1"/>
</dbReference>
<dbReference type="GO" id="GO:0005829">
    <property type="term" value="C:cytosol"/>
    <property type="evidence" value="ECO:0007669"/>
    <property type="project" value="TreeGrafter"/>
</dbReference>
<dbReference type="PROSITE" id="PS01094">
    <property type="entry name" value="UPF0076"/>
    <property type="match status" value="1"/>
</dbReference>
<protein>
    <submittedName>
        <fullName evidence="2">2-iminobutanoate/2-iminopropanoate deaminase</fullName>
    </submittedName>
</protein>
<dbReference type="OrthoDB" id="9803101at2"/>
<dbReference type="NCBIfam" id="TIGR00004">
    <property type="entry name" value="Rid family detoxifying hydrolase"/>
    <property type="match status" value="1"/>
</dbReference>
<sequence length="124" mass="13626">MKIIKTNTAPEAIGPYSQAIEIKDSILYTSGQLGFNLGTFDLPNSIEEQTKNALSHIDGILKSSGYDKSNVIKVLILLADINDFNVVNQIYADYFKEHKPARSAFQVAALPKNGLIEIEIIASK</sequence>
<name>A0A345Z5A3_9MOLU</name>
<evidence type="ECO:0000313" key="3">
    <source>
        <dbReference type="Proteomes" id="UP000254792"/>
    </source>
</evidence>
<dbReference type="Gene3D" id="3.30.1330.40">
    <property type="entry name" value="RutC-like"/>
    <property type="match status" value="1"/>
</dbReference>
<dbReference type="PANTHER" id="PTHR11803:SF39">
    <property type="entry name" value="2-IMINOBUTANOATE_2-IMINOPROPANOATE DEAMINASE"/>
    <property type="match status" value="1"/>
</dbReference>
<dbReference type="RefSeq" id="WP_115558666.1">
    <property type="nucleotide sequence ID" value="NZ_CP031376.1"/>
</dbReference>
<dbReference type="CDD" id="cd00448">
    <property type="entry name" value="YjgF_YER057c_UK114_family"/>
    <property type="match status" value="1"/>
</dbReference>
<comment type="similarity">
    <text evidence="1">Belongs to the RutC family.</text>
</comment>
<dbReference type="InterPro" id="IPR006056">
    <property type="entry name" value="RidA"/>
</dbReference>
<dbReference type="PANTHER" id="PTHR11803">
    <property type="entry name" value="2-IMINOBUTANOATE/2-IMINOPROPANOATE DEAMINASE RIDA"/>
    <property type="match status" value="1"/>
</dbReference>
<reference evidence="2 3" key="1">
    <citation type="submission" date="2018-07" db="EMBL/GenBank/DDBJ databases">
        <title>Complete genome sequence of Spiroplasma alleghenense PLHS-1 (ATCC 51752).</title>
        <authorList>
            <person name="Chou L."/>
            <person name="Lee T.-Y."/>
            <person name="Tsai Y.-M."/>
            <person name="Kuo C.-H."/>
        </authorList>
    </citation>
    <scope>NUCLEOTIDE SEQUENCE [LARGE SCALE GENOMIC DNA]</scope>
    <source>
        <strain evidence="2 3">PLHS-1</strain>
    </source>
</reference>
<dbReference type="KEGG" id="salx:SALLE_v1c11120"/>
<organism evidence="2 3">
    <name type="scientific">Spiroplasma alleghenense</name>
    <dbReference type="NCBI Taxonomy" id="216931"/>
    <lineage>
        <taxon>Bacteria</taxon>
        <taxon>Bacillati</taxon>
        <taxon>Mycoplasmatota</taxon>
        <taxon>Mollicutes</taxon>
        <taxon>Entomoplasmatales</taxon>
        <taxon>Spiroplasmataceae</taxon>
        <taxon>Spiroplasma</taxon>
    </lineage>
</organism>
<dbReference type="Pfam" id="PF01042">
    <property type="entry name" value="Ribonuc_L-PSP"/>
    <property type="match status" value="1"/>
</dbReference>
<dbReference type="InterPro" id="IPR019897">
    <property type="entry name" value="RidA_CS"/>
</dbReference>
<keyword evidence="3" id="KW-1185">Reference proteome</keyword>